<dbReference type="EMBL" id="BSFE01000004">
    <property type="protein sequence ID" value="GLK52249.1"/>
    <property type="molecule type" value="Genomic_DNA"/>
</dbReference>
<evidence type="ECO:0000313" key="6">
    <source>
        <dbReference type="Proteomes" id="UP001143486"/>
    </source>
</evidence>
<dbReference type="AlphaFoldDB" id="A0A9W6IMI4"/>
<dbReference type="GO" id="GO:0043565">
    <property type="term" value="F:sequence-specific DNA binding"/>
    <property type="evidence" value="ECO:0007669"/>
    <property type="project" value="InterPro"/>
</dbReference>
<keyword evidence="6" id="KW-1185">Reference proteome</keyword>
<dbReference type="GO" id="GO:0003700">
    <property type="term" value="F:DNA-binding transcription factor activity"/>
    <property type="evidence" value="ECO:0007669"/>
    <property type="project" value="InterPro"/>
</dbReference>
<name>A0A9W6IMI4_9PROT</name>
<dbReference type="SMART" id="SM00342">
    <property type="entry name" value="HTH_ARAC"/>
    <property type="match status" value="1"/>
</dbReference>
<evidence type="ECO:0000256" key="1">
    <source>
        <dbReference type="ARBA" id="ARBA00023015"/>
    </source>
</evidence>
<dbReference type="PANTHER" id="PTHR46796">
    <property type="entry name" value="HTH-TYPE TRANSCRIPTIONAL ACTIVATOR RHAS-RELATED"/>
    <property type="match status" value="1"/>
</dbReference>
<dbReference type="Proteomes" id="UP001143486">
    <property type="component" value="Unassembled WGS sequence"/>
</dbReference>
<dbReference type="SUPFAM" id="SSF46689">
    <property type="entry name" value="Homeodomain-like"/>
    <property type="match status" value="1"/>
</dbReference>
<evidence type="ECO:0000256" key="2">
    <source>
        <dbReference type="ARBA" id="ARBA00023125"/>
    </source>
</evidence>
<dbReference type="InterPro" id="IPR050204">
    <property type="entry name" value="AraC_XylS_family_regulators"/>
</dbReference>
<gene>
    <name evidence="5" type="ORF">GCM10017621_17570</name>
</gene>
<evidence type="ECO:0000259" key="4">
    <source>
        <dbReference type="PROSITE" id="PS01124"/>
    </source>
</evidence>
<accession>A0A9W6IMI4</accession>
<dbReference type="Gene3D" id="1.10.10.60">
    <property type="entry name" value="Homeodomain-like"/>
    <property type="match status" value="1"/>
</dbReference>
<protein>
    <recommendedName>
        <fullName evidence="4">HTH araC/xylS-type domain-containing protein</fullName>
    </recommendedName>
</protein>
<evidence type="ECO:0000313" key="5">
    <source>
        <dbReference type="EMBL" id="GLK52249.1"/>
    </source>
</evidence>
<evidence type="ECO:0000256" key="3">
    <source>
        <dbReference type="ARBA" id="ARBA00023163"/>
    </source>
</evidence>
<dbReference type="PROSITE" id="PS01124">
    <property type="entry name" value="HTH_ARAC_FAMILY_2"/>
    <property type="match status" value="1"/>
</dbReference>
<feature type="domain" description="HTH araC/xylS-type" evidence="4">
    <location>
        <begin position="109"/>
        <end position="197"/>
    </location>
</feature>
<sequence>MMASRGYEKWVFTATSDNEAPVFPDGCRDILVIETQSGPPRIILTDHDLVPRQVRLTAGTHITGFRLRPGSQLDPAALDAIARQPGDADAILTETRRDPDDLGDAIMALTRPGASLRSVAAAAGVSQRTLQRRFREFGLPAPDYWRLLARARRAAQCLTSACTLADIAGESGYADQAHMTRECLRWFGATPASLRRDPRRLALISQPALGNWTGEQISTR</sequence>
<organism evidence="5 6">
    <name type="scientific">Maricaulis virginensis</name>
    <dbReference type="NCBI Taxonomy" id="144022"/>
    <lineage>
        <taxon>Bacteria</taxon>
        <taxon>Pseudomonadati</taxon>
        <taxon>Pseudomonadota</taxon>
        <taxon>Alphaproteobacteria</taxon>
        <taxon>Maricaulales</taxon>
        <taxon>Maricaulaceae</taxon>
        <taxon>Maricaulis</taxon>
    </lineage>
</organism>
<reference evidence="5" key="2">
    <citation type="submission" date="2023-01" db="EMBL/GenBank/DDBJ databases">
        <authorList>
            <person name="Sun Q."/>
            <person name="Evtushenko L."/>
        </authorList>
    </citation>
    <scope>NUCLEOTIDE SEQUENCE</scope>
    <source>
        <strain evidence="5">VKM B-1513</strain>
    </source>
</reference>
<keyword evidence="1" id="KW-0805">Transcription regulation</keyword>
<keyword evidence="2" id="KW-0238">DNA-binding</keyword>
<keyword evidence="3" id="KW-0804">Transcription</keyword>
<dbReference type="InterPro" id="IPR009057">
    <property type="entry name" value="Homeodomain-like_sf"/>
</dbReference>
<reference evidence="5" key="1">
    <citation type="journal article" date="2014" name="Int. J. Syst. Evol. Microbiol.">
        <title>Complete genome sequence of Corynebacterium casei LMG S-19264T (=DSM 44701T), isolated from a smear-ripened cheese.</title>
        <authorList>
            <consortium name="US DOE Joint Genome Institute (JGI-PGF)"/>
            <person name="Walter F."/>
            <person name="Albersmeier A."/>
            <person name="Kalinowski J."/>
            <person name="Ruckert C."/>
        </authorList>
    </citation>
    <scope>NUCLEOTIDE SEQUENCE</scope>
    <source>
        <strain evidence="5">VKM B-1513</strain>
    </source>
</reference>
<proteinExistence type="predicted"/>
<comment type="caution">
    <text evidence="5">The sequence shown here is derived from an EMBL/GenBank/DDBJ whole genome shotgun (WGS) entry which is preliminary data.</text>
</comment>
<dbReference type="Pfam" id="PF12833">
    <property type="entry name" value="HTH_18"/>
    <property type="match status" value="1"/>
</dbReference>
<dbReference type="InterPro" id="IPR018060">
    <property type="entry name" value="HTH_AraC"/>
</dbReference>